<comment type="cofactor">
    <cofactor evidence="11">
        <name>Mg(2+)</name>
        <dbReference type="ChEBI" id="CHEBI:18420"/>
    </cofactor>
    <text evidence="11">Binds 1 Mg(2+) ion per subunit.</text>
</comment>
<dbReference type="PROSITE" id="PS01128">
    <property type="entry name" value="SHIKIMATE_KINASE"/>
    <property type="match status" value="1"/>
</dbReference>
<dbReference type="SUPFAM" id="SSF52540">
    <property type="entry name" value="P-loop containing nucleoside triphosphate hydrolases"/>
    <property type="match status" value="1"/>
</dbReference>
<dbReference type="Pfam" id="PF01202">
    <property type="entry name" value="SKI"/>
    <property type="match status" value="1"/>
</dbReference>
<dbReference type="EC" id="2.7.1.71" evidence="3 11"/>
<evidence type="ECO:0000256" key="7">
    <source>
        <dbReference type="ARBA" id="ARBA00022777"/>
    </source>
</evidence>
<dbReference type="AlphaFoldDB" id="A0A0K2ZPK4"/>
<comment type="catalytic activity">
    <reaction evidence="10 11">
        <text>shikimate + ATP = 3-phosphoshikimate + ADP + H(+)</text>
        <dbReference type="Rhea" id="RHEA:13121"/>
        <dbReference type="ChEBI" id="CHEBI:15378"/>
        <dbReference type="ChEBI" id="CHEBI:30616"/>
        <dbReference type="ChEBI" id="CHEBI:36208"/>
        <dbReference type="ChEBI" id="CHEBI:145989"/>
        <dbReference type="ChEBI" id="CHEBI:456216"/>
        <dbReference type="EC" id="2.7.1.71"/>
    </reaction>
</comment>
<evidence type="ECO:0000256" key="11">
    <source>
        <dbReference type="HAMAP-Rule" id="MF_00109"/>
    </source>
</evidence>
<comment type="function">
    <text evidence="11">Catalyzes the specific phosphorylation of the 3-hydroxyl group of shikimic acid using ATP as a cosubstrate.</text>
</comment>
<comment type="similarity">
    <text evidence="2 11">Belongs to the shikimate kinase family.</text>
</comment>
<feature type="binding site" evidence="11">
    <location>
        <position position="60"/>
    </location>
    <ligand>
        <name>substrate</name>
    </ligand>
</feature>
<keyword evidence="6 11" id="KW-0547">Nucleotide-binding</keyword>
<comment type="caution">
    <text evidence="11">Lacks conserved residue(s) required for the propagation of feature annotation.</text>
</comment>
<dbReference type="PRINTS" id="PR01100">
    <property type="entry name" value="SHIKIMTKNASE"/>
</dbReference>
<organism evidence="12 13">
    <name type="scientific">Xanthomonas graminis pv. arrhenatheri LMG 727</name>
    <dbReference type="NCBI Taxonomy" id="1195923"/>
    <lineage>
        <taxon>Bacteria</taxon>
        <taxon>Pseudomonadati</taxon>
        <taxon>Pseudomonadota</taxon>
        <taxon>Gammaproteobacteria</taxon>
        <taxon>Lysobacterales</taxon>
        <taxon>Lysobacteraceae</taxon>
        <taxon>Xanthomonas</taxon>
        <taxon>Xanthomonas translucens group</taxon>
        <taxon>Xanthomonas graminis</taxon>
    </lineage>
</organism>
<accession>A0A0K2ZPK4</accession>
<dbReference type="RefSeq" id="WP_053834944.1">
    <property type="nucleotide sequence ID" value="NZ_CXOI01000023.1"/>
</dbReference>
<feature type="binding site" evidence="11">
    <location>
        <position position="36"/>
    </location>
    <ligand>
        <name>substrate</name>
    </ligand>
</feature>
<dbReference type="InterPro" id="IPR027417">
    <property type="entry name" value="P-loop_NTPase"/>
</dbReference>
<dbReference type="InterPro" id="IPR000623">
    <property type="entry name" value="Shikimate_kinase/TSH1"/>
</dbReference>
<keyword evidence="11" id="KW-0963">Cytoplasm</keyword>
<feature type="binding site" evidence="11">
    <location>
        <begin position="14"/>
        <end position="19"/>
    </location>
    <ligand>
        <name>ATP</name>
        <dbReference type="ChEBI" id="CHEBI:30616"/>
    </ligand>
</feature>
<evidence type="ECO:0000256" key="10">
    <source>
        <dbReference type="ARBA" id="ARBA00048567"/>
    </source>
</evidence>
<comment type="subunit">
    <text evidence="11">Monomer.</text>
</comment>
<dbReference type="GO" id="GO:0009073">
    <property type="term" value="P:aromatic amino acid family biosynthetic process"/>
    <property type="evidence" value="ECO:0007669"/>
    <property type="project" value="UniProtKB-KW"/>
</dbReference>
<dbReference type="GO" id="GO:0005829">
    <property type="term" value="C:cytosol"/>
    <property type="evidence" value="ECO:0007669"/>
    <property type="project" value="TreeGrafter"/>
</dbReference>
<evidence type="ECO:0000256" key="5">
    <source>
        <dbReference type="ARBA" id="ARBA00022679"/>
    </source>
</evidence>
<evidence type="ECO:0000256" key="2">
    <source>
        <dbReference type="ARBA" id="ARBA00006997"/>
    </source>
</evidence>
<keyword evidence="7 11" id="KW-0418">Kinase</keyword>
<dbReference type="UniPathway" id="UPA00053">
    <property type="reaction ID" value="UER00088"/>
</dbReference>
<reference evidence="13" key="1">
    <citation type="submission" date="2015-07" db="EMBL/GenBank/DDBJ databases">
        <authorList>
            <person name="Wibberg D."/>
        </authorList>
    </citation>
    <scope>NUCLEOTIDE SEQUENCE [LARGE SCALE GENOMIC DNA]</scope>
</reference>
<proteinExistence type="inferred from homology"/>
<comment type="subcellular location">
    <subcellularLocation>
        <location evidence="11">Cytoplasm</location>
    </subcellularLocation>
</comment>
<keyword evidence="8 11" id="KW-0067">ATP-binding</keyword>
<comment type="pathway">
    <text evidence="1 11">Metabolic intermediate biosynthesis; chorismate biosynthesis; chorismate from D-erythrose 4-phosphate and phosphoenolpyruvate: step 5/7.</text>
</comment>
<dbReference type="PANTHER" id="PTHR21087:SF16">
    <property type="entry name" value="SHIKIMATE KINASE 1, CHLOROPLASTIC"/>
    <property type="match status" value="1"/>
</dbReference>
<keyword evidence="5 11" id="KW-0808">Transferase</keyword>
<evidence type="ECO:0000313" key="13">
    <source>
        <dbReference type="Proteomes" id="UP000046187"/>
    </source>
</evidence>
<feature type="binding site" evidence="11">
    <location>
        <position position="18"/>
    </location>
    <ligand>
        <name>Mg(2+)</name>
        <dbReference type="ChEBI" id="CHEBI:18420"/>
    </ligand>
</feature>
<feature type="binding site" evidence="11">
    <location>
        <position position="139"/>
    </location>
    <ligand>
        <name>substrate</name>
    </ligand>
</feature>
<evidence type="ECO:0000256" key="6">
    <source>
        <dbReference type="ARBA" id="ARBA00022741"/>
    </source>
</evidence>
<evidence type="ECO:0000313" key="12">
    <source>
        <dbReference type="EMBL" id="CTP86154.1"/>
    </source>
</evidence>
<dbReference type="GO" id="GO:0004765">
    <property type="term" value="F:shikimate kinase activity"/>
    <property type="evidence" value="ECO:0007669"/>
    <property type="project" value="UniProtKB-UniRule"/>
</dbReference>
<dbReference type="EMBL" id="CXOI01000023">
    <property type="protein sequence ID" value="CTP86154.1"/>
    <property type="molecule type" value="Genomic_DNA"/>
</dbReference>
<dbReference type="PANTHER" id="PTHR21087">
    <property type="entry name" value="SHIKIMATE KINASE"/>
    <property type="match status" value="1"/>
</dbReference>
<gene>
    <name evidence="11 12" type="primary">aroK</name>
    <name evidence="12" type="ORF">XTALMG727_1578</name>
</gene>
<evidence type="ECO:0000256" key="1">
    <source>
        <dbReference type="ARBA" id="ARBA00004842"/>
    </source>
</evidence>
<dbReference type="InterPro" id="IPR031322">
    <property type="entry name" value="Shikimate/glucono_kinase"/>
</dbReference>
<keyword evidence="9 11" id="KW-0057">Aromatic amino acid biosynthesis</keyword>
<dbReference type="GO" id="GO:0009423">
    <property type="term" value="P:chorismate biosynthetic process"/>
    <property type="evidence" value="ECO:0007669"/>
    <property type="project" value="UniProtKB-UniRule"/>
</dbReference>
<keyword evidence="13" id="KW-1185">Reference proteome</keyword>
<feature type="binding site" evidence="11">
    <location>
        <position position="82"/>
    </location>
    <ligand>
        <name>substrate</name>
    </ligand>
</feature>
<protein>
    <recommendedName>
        <fullName evidence="3 11">Shikimate kinase</fullName>
        <shortName evidence="11">SK</shortName>
        <ecNumber evidence="3 11">2.7.1.71</ecNumber>
    </recommendedName>
</protein>
<dbReference type="Proteomes" id="UP000046187">
    <property type="component" value="Unassembled WGS sequence"/>
</dbReference>
<dbReference type="CDD" id="cd00464">
    <property type="entry name" value="SK"/>
    <property type="match status" value="1"/>
</dbReference>
<name>A0A0K2ZPK4_9XANT</name>
<keyword evidence="11" id="KW-0460">Magnesium</keyword>
<evidence type="ECO:0000256" key="3">
    <source>
        <dbReference type="ARBA" id="ARBA00012154"/>
    </source>
</evidence>
<dbReference type="Gene3D" id="3.40.50.300">
    <property type="entry name" value="P-loop containing nucleotide triphosphate hydrolases"/>
    <property type="match status" value="1"/>
</dbReference>
<evidence type="ECO:0000256" key="9">
    <source>
        <dbReference type="ARBA" id="ARBA00023141"/>
    </source>
</evidence>
<dbReference type="InterPro" id="IPR023000">
    <property type="entry name" value="Shikimate_kinase_CS"/>
</dbReference>
<dbReference type="GO" id="GO:0008652">
    <property type="term" value="P:amino acid biosynthetic process"/>
    <property type="evidence" value="ECO:0007669"/>
    <property type="project" value="UniProtKB-KW"/>
</dbReference>
<keyword evidence="11" id="KW-0479">Metal-binding</keyword>
<dbReference type="GO" id="GO:0005524">
    <property type="term" value="F:ATP binding"/>
    <property type="evidence" value="ECO:0007669"/>
    <property type="project" value="UniProtKB-UniRule"/>
</dbReference>
<dbReference type="GO" id="GO:0000287">
    <property type="term" value="F:magnesium ion binding"/>
    <property type="evidence" value="ECO:0007669"/>
    <property type="project" value="UniProtKB-UniRule"/>
</dbReference>
<feature type="binding site" evidence="11">
    <location>
        <position position="120"/>
    </location>
    <ligand>
        <name>ATP</name>
        <dbReference type="ChEBI" id="CHEBI:30616"/>
    </ligand>
</feature>
<evidence type="ECO:0000256" key="4">
    <source>
        <dbReference type="ARBA" id="ARBA00022605"/>
    </source>
</evidence>
<sequence length="180" mass="19880">MNPAPNLVLVGPMGAGKSVIGRRLAERFSLVFVDSDQAIVERTGASIPSLFEHAGEAGFREHERSVLESVLSTPGHLISTGGGAVLDADSRREMREHGFVVYLRVSVASQLQRLQRDRNRPLLQRGDRERVLHELHAVREPLYREVADLILDTDHLNPAEATAQLVVRLAASWKLPDPLA</sequence>
<evidence type="ECO:0000256" key="8">
    <source>
        <dbReference type="ARBA" id="ARBA00022840"/>
    </source>
</evidence>
<keyword evidence="4 11" id="KW-0028">Amino-acid biosynthesis</keyword>
<dbReference type="HAMAP" id="MF_00109">
    <property type="entry name" value="Shikimate_kinase"/>
    <property type="match status" value="1"/>
</dbReference>